<keyword evidence="1" id="KW-0732">Signal</keyword>
<dbReference type="AlphaFoldDB" id="A0AA38IEM8"/>
<dbReference type="EMBL" id="JALNTZ010000004">
    <property type="protein sequence ID" value="KAJ3654610.1"/>
    <property type="molecule type" value="Genomic_DNA"/>
</dbReference>
<protein>
    <submittedName>
        <fullName evidence="2">Uncharacterized protein</fullName>
    </submittedName>
</protein>
<feature type="chain" id="PRO_5041385844" evidence="1">
    <location>
        <begin position="17"/>
        <end position="247"/>
    </location>
</feature>
<evidence type="ECO:0000313" key="3">
    <source>
        <dbReference type="Proteomes" id="UP001168821"/>
    </source>
</evidence>
<reference evidence="2" key="1">
    <citation type="journal article" date="2023" name="G3 (Bethesda)">
        <title>Whole genome assemblies of Zophobas morio and Tenebrio molitor.</title>
        <authorList>
            <person name="Kaur S."/>
            <person name="Stinson S.A."/>
            <person name="diCenzo G.C."/>
        </authorList>
    </citation>
    <scope>NUCLEOTIDE SEQUENCE</scope>
    <source>
        <strain evidence="2">QUZm001</strain>
    </source>
</reference>
<keyword evidence="3" id="KW-1185">Reference proteome</keyword>
<evidence type="ECO:0000313" key="2">
    <source>
        <dbReference type="EMBL" id="KAJ3654610.1"/>
    </source>
</evidence>
<comment type="caution">
    <text evidence="2">The sequence shown here is derived from an EMBL/GenBank/DDBJ whole genome shotgun (WGS) entry which is preliminary data.</text>
</comment>
<gene>
    <name evidence="2" type="ORF">Zmor_013785</name>
</gene>
<proteinExistence type="predicted"/>
<evidence type="ECO:0000256" key="1">
    <source>
        <dbReference type="SAM" id="SignalP"/>
    </source>
</evidence>
<dbReference type="Proteomes" id="UP001168821">
    <property type="component" value="Unassembled WGS sequence"/>
</dbReference>
<accession>A0AA38IEM8</accession>
<feature type="signal peptide" evidence="1">
    <location>
        <begin position="1"/>
        <end position="16"/>
    </location>
</feature>
<organism evidence="2 3">
    <name type="scientific">Zophobas morio</name>
    <dbReference type="NCBI Taxonomy" id="2755281"/>
    <lineage>
        <taxon>Eukaryota</taxon>
        <taxon>Metazoa</taxon>
        <taxon>Ecdysozoa</taxon>
        <taxon>Arthropoda</taxon>
        <taxon>Hexapoda</taxon>
        <taxon>Insecta</taxon>
        <taxon>Pterygota</taxon>
        <taxon>Neoptera</taxon>
        <taxon>Endopterygota</taxon>
        <taxon>Coleoptera</taxon>
        <taxon>Polyphaga</taxon>
        <taxon>Cucujiformia</taxon>
        <taxon>Tenebrionidae</taxon>
        <taxon>Zophobas</taxon>
    </lineage>
</organism>
<sequence>MKILLLLIPLFSSTLSFTPLFPSSPLSDVESLHRLIDIVKTNHLNLSIVISKQETNADVALDVSVSLTIPLNHQARTRPTLDQPACQKFLEFAAGEKLAARSLFCKDNDHFKMENTGGMPNSHAHRVSTVLDDGKKNVWSDKNYISRYSFVVGGNVTKKVVFGDFDIEVKRAANFTDEEVTKSKKLLLRAFLEYTPNDFSRALVAMFGQEFGHRWQLVVDFNEKGYIKPKKIIELKLLNKRYMIYSV</sequence>
<name>A0AA38IEM8_9CUCU</name>